<reference evidence="2 3" key="1">
    <citation type="journal article" date="2021" name="Nat. Commun.">
        <title>Genetic determinants of endophytism in the Arabidopsis root mycobiome.</title>
        <authorList>
            <person name="Mesny F."/>
            <person name="Miyauchi S."/>
            <person name="Thiergart T."/>
            <person name="Pickel B."/>
            <person name="Atanasova L."/>
            <person name="Karlsson M."/>
            <person name="Huettel B."/>
            <person name="Barry K.W."/>
            <person name="Haridas S."/>
            <person name="Chen C."/>
            <person name="Bauer D."/>
            <person name="Andreopoulos W."/>
            <person name="Pangilinan J."/>
            <person name="LaButti K."/>
            <person name="Riley R."/>
            <person name="Lipzen A."/>
            <person name="Clum A."/>
            <person name="Drula E."/>
            <person name="Henrissat B."/>
            <person name="Kohler A."/>
            <person name="Grigoriev I.V."/>
            <person name="Martin F.M."/>
            <person name="Hacquard S."/>
        </authorList>
    </citation>
    <scope>NUCLEOTIDE SEQUENCE [LARGE SCALE GENOMIC DNA]</scope>
    <source>
        <strain evidence="2 3">MPI-CAGE-CH-0241</strain>
    </source>
</reference>
<sequence>MSHFQACLAILFHHFALVARVPFRRVLGSLQRGFHDVSRLRWQSNKTITHCRIQNYHLSRWSCRLVLHVNEPPSPRIPRKRVLMLLRPVSVEISAGEPKVTPDRHRDVARRI</sequence>
<keyword evidence="3" id="KW-1185">Reference proteome</keyword>
<dbReference type="AlphaFoldDB" id="A0A9P9ARK9"/>
<accession>A0A9P9ARK9</accession>
<comment type="caution">
    <text evidence="2">The sequence shown here is derived from an EMBL/GenBank/DDBJ whole genome shotgun (WGS) entry which is preliminary data.</text>
</comment>
<proteinExistence type="predicted"/>
<organism evidence="2 3">
    <name type="scientific">Thelonectria olida</name>
    <dbReference type="NCBI Taxonomy" id="1576542"/>
    <lineage>
        <taxon>Eukaryota</taxon>
        <taxon>Fungi</taxon>
        <taxon>Dikarya</taxon>
        <taxon>Ascomycota</taxon>
        <taxon>Pezizomycotina</taxon>
        <taxon>Sordariomycetes</taxon>
        <taxon>Hypocreomycetidae</taxon>
        <taxon>Hypocreales</taxon>
        <taxon>Nectriaceae</taxon>
        <taxon>Thelonectria</taxon>
    </lineage>
</organism>
<dbReference type="Proteomes" id="UP000777438">
    <property type="component" value="Unassembled WGS sequence"/>
</dbReference>
<evidence type="ECO:0008006" key="4">
    <source>
        <dbReference type="Google" id="ProtNLM"/>
    </source>
</evidence>
<gene>
    <name evidence="2" type="ORF">B0T10DRAFT_166239</name>
</gene>
<keyword evidence="1" id="KW-0732">Signal</keyword>
<feature type="signal peptide" evidence="1">
    <location>
        <begin position="1"/>
        <end position="20"/>
    </location>
</feature>
<name>A0A9P9ARK9_9HYPO</name>
<feature type="chain" id="PRO_5040112412" description="Secreted protein" evidence="1">
    <location>
        <begin position="21"/>
        <end position="112"/>
    </location>
</feature>
<evidence type="ECO:0000256" key="1">
    <source>
        <dbReference type="SAM" id="SignalP"/>
    </source>
</evidence>
<evidence type="ECO:0000313" key="2">
    <source>
        <dbReference type="EMBL" id="KAH6896856.1"/>
    </source>
</evidence>
<dbReference type="EMBL" id="JAGPYM010000003">
    <property type="protein sequence ID" value="KAH6896856.1"/>
    <property type="molecule type" value="Genomic_DNA"/>
</dbReference>
<evidence type="ECO:0000313" key="3">
    <source>
        <dbReference type="Proteomes" id="UP000777438"/>
    </source>
</evidence>
<protein>
    <recommendedName>
        <fullName evidence="4">Secreted protein</fullName>
    </recommendedName>
</protein>